<sequence>MLKKSIDRWKGKLKTYERHISAAAMLGGFAFDSFAYGRVDHAVTQTLLIVYLGVAALSTGLLHWLEAHDEWDHFVVRNLRAYLPALTQFVLGSLWSAFLVFYARSGTVAASWPFLIVLAAIFIGNEVFSKYYARLIFTTTLLYFALISYAVFMVPVFTHTIGKITFMLSGAAATLLFAGFLWVLGKLSQARFGEVKWKIAGAALCVYLALNGLYFLNVLPPLPLAMQTSGVYQAICKVPARKGAPHCIGEIAASETPRVGKVYYAALEEPQSWMTWLGFPRTVHIEEGKPVVVFGAIFAPVNLNTSAQYLWQHYDEAAKEWKTVQKLELGLRGGRDKGYRGYTFKSAPEPGRWRVDFVTVDGRLIGRVGFTVESGSPPQALKNVTL</sequence>
<evidence type="ECO:0000313" key="3">
    <source>
        <dbReference type="EMBL" id="NIK87525.1"/>
    </source>
</evidence>
<dbReference type="EMBL" id="JAASRM010000001">
    <property type="protein sequence ID" value="NIK87525.1"/>
    <property type="molecule type" value="Genomic_DNA"/>
</dbReference>
<dbReference type="Pfam" id="PF11141">
    <property type="entry name" value="DUF2914"/>
    <property type="match status" value="1"/>
</dbReference>
<feature type="transmembrane region" description="Helical" evidence="1">
    <location>
        <begin position="85"/>
        <end position="103"/>
    </location>
</feature>
<feature type="transmembrane region" description="Helical" evidence="1">
    <location>
        <begin position="20"/>
        <end position="39"/>
    </location>
</feature>
<feature type="transmembrane region" description="Helical" evidence="1">
    <location>
        <begin position="197"/>
        <end position="216"/>
    </location>
</feature>
<feature type="transmembrane region" description="Helical" evidence="1">
    <location>
        <begin position="164"/>
        <end position="185"/>
    </location>
</feature>
<feature type="transmembrane region" description="Helical" evidence="1">
    <location>
        <begin position="135"/>
        <end position="158"/>
    </location>
</feature>
<proteinExistence type="predicted"/>
<keyword evidence="4" id="KW-1185">Reference proteome</keyword>
<dbReference type="InterPro" id="IPR022606">
    <property type="entry name" value="DUF2914"/>
</dbReference>
<keyword evidence="1" id="KW-1133">Transmembrane helix</keyword>
<dbReference type="RefSeq" id="WP_167081227.1">
    <property type="nucleotide sequence ID" value="NZ_BAAADC010000001.1"/>
</dbReference>
<dbReference type="Proteomes" id="UP000570514">
    <property type="component" value="Unassembled WGS sequence"/>
</dbReference>
<dbReference type="AlphaFoldDB" id="A0A846MWC9"/>
<keyword evidence="1" id="KW-0812">Transmembrane</keyword>
<gene>
    <name evidence="3" type="ORF">FHS83_000843</name>
</gene>
<evidence type="ECO:0000259" key="2">
    <source>
        <dbReference type="Pfam" id="PF11141"/>
    </source>
</evidence>
<evidence type="ECO:0000313" key="4">
    <source>
        <dbReference type="Proteomes" id="UP000570514"/>
    </source>
</evidence>
<feature type="transmembrane region" description="Helical" evidence="1">
    <location>
        <begin position="109"/>
        <end position="128"/>
    </location>
</feature>
<accession>A0A846MWC9</accession>
<protein>
    <recommendedName>
        <fullName evidence="2">DUF2914 domain-containing protein</fullName>
    </recommendedName>
</protein>
<name>A0A846MWC9_9PROT</name>
<keyword evidence="1" id="KW-0472">Membrane</keyword>
<reference evidence="3 4" key="1">
    <citation type="submission" date="2020-03" db="EMBL/GenBank/DDBJ databases">
        <title>Genomic Encyclopedia of Type Strains, Phase IV (KMG-IV): sequencing the most valuable type-strain genomes for metagenomic binning, comparative biology and taxonomic classification.</title>
        <authorList>
            <person name="Goeker M."/>
        </authorList>
    </citation>
    <scope>NUCLEOTIDE SEQUENCE [LARGE SCALE GENOMIC DNA]</scope>
    <source>
        <strain evidence="3 4">DSM 19867</strain>
    </source>
</reference>
<feature type="domain" description="DUF2914" evidence="2">
    <location>
        <begin position="310"/>
        <end position="372"/>
    </location>
</feature>
<comment type="caution">
    <text evidence="3">The sequence shown here is derived from an EMBL/GenBank/DDBJ whole genome shotgun (WGS) entry which is preliminary data.</text>
</comment>
<feature type="transmembrane region" description="Helical" evidence="1">
    <location>
        <begin position="45"/>
        <end position="65"/>
    </location>
</feature>
<organism evidence="3 4">
    <name type="scientific">Rhizomicrobium palustre</name>
    <dbReference type="NCBI Taxonomy" id="189966"/>
    <lineage>
        <taxon>Bacteria</taxon>
        <taxon>Pseudomonadati</taxon>
        <taxon>Pseudomonadota</taxon>
        <taxon>Alphaproteobacteria</taxon>
        <taxon>Micropepsales</taxon>
        <taxon>Micropepsaceae</taxon>
        <taxon>Rhizomicrobium</taxon>
    </lineage>
</organism>
<evidence type="ECO:0000256" key="1">
    <source>
        <dbReference type="SAM" id="Phobius"/>
    </source>
</evidence>